<evidence type="ECO:0000313" key="1">
    <source>
        <dbReference type="EMBL" id="MPN56219.1"/>
    </source>
</evidence>
<comment type="caution">
    <text evidence="1">The sequence shown here is derived from an EMBL/GenBank/DDBJ whole genome shotgun (WGS) entry which is preliminary data.</text>
</comment>
<dbReference type="AlphaFoldDB" id="A0A645J0H7"/>
<reference evidence="1" key="1">
    <citation type="submission" date="2019-08" db="EMBL/GenBank/DDBJ databases">
        <authorList>
            <person name="Kucharzyk K."/>
            <person name="Murdoch R.W."/>
            <person name="Higgins S."/>
            <person name="Loffler F."/>
        </authorList>
    </citation>
    <scope>NUCLEOTIDE SEQUENCE</scope>
</reference>
<sequence>MQVIQRLVAADGVHVGHKALARPESIAAKRIALPFGKRLHHLAVAARCGDIKGNRTFHAVQVVV</sequence>
<protein>
    <submittedName>
        <fullName evidence="1">Uncharacterized protein</fullName>
    </submittedName>
</protein>
<organism evidence="1">
    <name type="scientific">bioreactor metagenome</name>
    <dbReference type="NCBI Taxonomy" id="1076179"/>
    <lineage>
        <taxon>unclassified sequences</taxon>
        <taxon>metagenomes</taxon>
        <taxon>ecological metagenomes</taxon>
    </lineage>
</organism>
<dbReference type="EMBL" id="VSSQ01126309">
    <property type="protein sequence ID" value="MPN56219.1"/>
    <property type="molecule type" value="Genomic_DNA"/>
</dbReference>
<gene>
    <name evidence="1" type="ORF">SDC9_203905</name>
</gene>
<name>A0A645J0H7_9ZZZZ</name>
<proteinExistence type="predicted"/>
<accession>A0A645J0H7</accession>